<keyword evidence="2" id="KW-1185">Reference proteome</keyword>
<sequence>MAVTVSQPLRWLSVFSMSIGLTSCGVSTVRSVHEHPQRHWFNTMVSLEGTVVDRVPLLNAQVYQLQDGTGAIWILTTDPSLQPGEQVTVKGKVRFESIPIAGQELGEAYIEEHQRRRVKDDEAE</sequence>
<organism evidence="1 2">
    <name type="scientific">Thermocoleostomius sinensis A174</name>
    <dbReference type="NCBI Taxonomy" id="2016057"/>
    <lineage>
        <taxon>Bacteria</taxon>
        <taxon>Bacillati</taxon>
        <taxon>Cyanobacteriota</taxon>
        <taxon>Cyanophyceae</taxon>
        <taxon>Oculatellales</taxon>
        <taxon>Oculatellaceae</taxon>
        <taxon>Thermocoleostomius</taxon>
    </lineage>
</organism>
<dbReference type="AlphaFoldDB" id="A0A9E8ZFA7"/>
<dbReference type="RefSeq" id="WP_268611801.1">
    <property type="nucleotide sequence ID" value="NZ_CP113797.1"/>
</dbReference>
<dbReference type="InterPro" id="IPR036700">
    <property type="entry name" value="BOBF_sf"/>
</dbReference>
<dbReference type="KEGG" id="tsin:OXH18_07175"/>
<dbReference type="EMBL" id="CP113797">
    <property type="protein sequence ID" value="WAL61761.1"/>
    <property type="molecule type" value="Genomic_DNA"/>
</dbReference>
<protein>
    <submittedName>
        <fullName evidence="1">Uncharacterized protein</fullName>
    </submittedName>
</protein>
<proteinExistence type="predicted"/>
<dbReference type="SUPFAM" id="SSF101756">
    <property type="entry name" value="Hypothetical protein YgiW"/>
    <property type="match status" value="1"/>
</dbReference>
<evidence type="ECO:0000313" key="2">
    <source>
        <dbReference type="Proteomes" id="UP001163152"/>
    </source>
</evidence>
<dbReference type="Proteomes" id="UP001163152">
    <property type="component" value="Chromosome"/>
</dbReference>
<accession>A0A9E8ZFA7</accession>
<reference evidence="1" key="1">
    <citation type="submission" date="2022-12" db="EMBL/GenBank/DDBJ databases">
        <title>Polyphasic identification of a Novel Hot-Spring Cyanobacterium Ocullathermofonsia sinensis gen nov. sp. nov. and Genomic Insights on its Adaptations to the Thermal Habitat.</title>
        <authorList>
            <person name="Daroch M."/>
            <person name="Tang J."/>
            <person name="Jiang Y."/>
        </authorList>
    </citation>
    <scope>NUCLEOTIDE SEQUENCE</scope>
    <source>
        <strain evidence="1">PKUAC-SCTA174</strain>
    </source>
</reference>
<name>A0A9E8ZFA7_9CYAN</name>
<evidence type="ECO:0000313" key="1">
    <source>
        <dbReference type="EMBL" id="WAL61761.1"/>
    </source>
</evidence>
<gene>
    <name evidence="1" type="ORF">OXH18_07175</name>
</gene>